<dbReference type="AlphaFoldDB" id="A0A1X0S315"/>
<dbReference type="VEuPathDB" id="FungiDB:BCV72DRAFT_193484"/>
<evidence type="ECO:0000313" key="2">
    <source>
        <dbReference type="Proteomes" id="UP000242381"/>
    </source>
</evidence>
<accession>A0A1X0S315</accession>
<dbReference type="VEuPathDB" id="FungiDB:BCV72DRAFT_330492"/>
<name>A0A1X0S315_RHIZD</name>
<protein>
    <submittedName>
        <fullName evidence="1">Uncharacterized protein</fullName>
    </submittedName>
</protein>
<gene>
    <name evidence="1" type="ORF">BCV71DRAFT_285199</name>
</gene>
<sequence>MFFDHEILATSYFCSPFTERSRLYIAPVTDENVALSNTIEEMLNAAFGNIPSTNDMDERNLRFSEFINKGEKHCQKCCANNKNLKSNVSFIELCRYSIVNHLFSLSEAYKRRENACSELELVACFIHPLCKALFASDDPMAVAHPRLDKVNSHGPATGCRSDYAVDACDADGQWYKSVSGEVKLEKAPKTLIKKTYTELLFFTKDELCNKGLKGVLGFQAVEICTLTFPREKRTALKFFKPSSSIVPSLQNL</sequence>
<dbReference type="EMBL" id="KV921327">
    <property type="protein sequence ID" value="ORE18579.1"/>
    <property type="molecule type" value="Genomic_DNA"/>
</dbReference>
<organism evidence="1 2">
    <name type="scientific">Rhizopus microsporus</name>
    <dbReference type="NCBI Taxonomy" id="58291"/>
    <lineage>
        <taxon>Eukaryota</taxon>
        <taxon>Fungi</taxon>
        <taxon>Fungi incertae sedis</taxon>
        <taxon>Mucoromycota</taxon>
        <taxon>Mucoromycotina</taxon>
        <taxon>Mucoromycetes</taxon>
        <taxon>Mucorales</taxon>
        <taxon>Mucorineae</taxon>
        <taxon>Rhizopodaceae</taxon>
        <taxon>Rhizopus</taxon>
    </lineage>
</organism>
<reference evidence="1 2" key="1">
    <citation type="journal article" date="2016" name="Proc. Natl. Acad. Sci. U.S.A.">
        <title>Lipid metabolic changes in an early divergent fungus govern the establishment of a mutualistic symbiosis with endobacteria.</title>
        <authorList>
            <person name="Lastovetsky O.A."/>
            <person name="Gaspar M.L."/>
            <person name="Mondo S.J."/>
            <person name="LaButti K.M."/>
            <person name="Sandor L."/>
            <person name="Grigoriev I.V."/>
            <person name="Henry S.A."/>
            <person name="Pawlowska T.E."/>
        </authorList>
    </citation>
    <scope>NUCLEOTIDE SEQUENCE [LARGE SCALE GENOMIC DNA]</scope>
    <source>
        <strain evidence="1 2">ATCC 11559</strain>
    </source>
</reference>
<dbReference type="Proteomes" id="UP000242381">
    <property type="component" value="Unassembled WGS sequence"/>
</dbReference>
<evidence type="ECO:0000313" key="1">
    <source>
        <dbReference type="EMBL" id="ORE18579.1"/>
    </source>
</evidence>
<proteinExistence type="predicted"/>